<proteinExistence type="predicted"/>
<organism evidence="1 2">
    <name type="scientific">Argiope bruennichi</name>
    <name type="common">Wasp spider</name>
    <name type="synonym">Aranea bruennichi</name>
    <dbReference type="NCBI Taxonomy" id="94029"/>
    <lineage>
        <taxon>Eukaryota</taxon>
        <taxon>Metazoa</taxon>
        <taxon>Ecdysozoa</taxon>
        <taxon>Arthropoda</taxon>
        <taxon>Chelicerata</taxon>
        <taxon>Arachnida</taxon>
        <taxon>Araneae</taxon>
        <taxon>Araneomorphae</taxon>
        <taxon>Entelegynae</taxon>
        <taxon>Araneoidea</taxon>
        <taxon>Araneidae</taxon>
        <taxon>Argiope</taxon>
    </lineage>
</organism>
<evidence type="ECO:0000313" key="2">
    <source>
        <dbReference type="Proteomes" id="UP000807504"/>
    </source>
</evidence>
<gene>
    <name evidence="1" type="ORF">HNY73_010007</name>
</gene>
<reference evidence="1" key="2">
    <citation type="submission" date="2020-06" db="EMBL/GenBank/DDBJ databases">
        <authorList>
            <person name="Sheffer M."/>
        </authorList>
    </citation>
    <scope>NUCLEOTIDE SEQUENCE</scope>
</reference>
<name>A0A8T0F0F8_ARGBR</name>
<reference evidence="1" key="1">
    <citation type="journal article" date="2020" name="bioRxiv">
        <title>Chromosome-level reference genome of the European wasp spider Argiope bruennichi: a resource for studies on range expansion and evolutionary adaptation.</title>
        <authorList>
            <person name="Sheffer M.M."/>
            <person name="Hoppe A."/>
            <person name="Krehenwinkel H."/>
            <person name="Uhl G."/>
            <person name="Kuss A.W."/>
            <person name="Jensen L."/>
            <person name="Jensen C."/>
            <person name="Gillespie R.G."/>
            <person name="Hoff K.J."/>
            <person name="Prost S."/>
        </authorList>
    </citation>
    <scope>NUCLEOTIDE SEQUENCE</scope>
</reference>
<dbReference type="Proteomes" id="UP000807504">
    <property type="component" value="Unassembled WGS sequence"/>
</dbReference>
<dbReference type="AlphaFoldDB" id="A0A8T0F0F8"/>
<keyword evidence="2" id="KW-1185">Reference proteome</keyword>
<accession>A0A8T0F0F8</accession>
<evidence type="ECO:0000313" key="1">
    <source>
        <dbReference type="EMBL" id="KAF8784311.1"/>
    </source>
</evidence>
<protein>
    <submittedName>
        <fullName evidence="1">Uncharacterized protein</fullName>
    </submittedName>
</protein>
<dbReference type="EMBL" id="JABXBU010000030">
    <property type="protein sequence ID" value="KAF8784311.1"/>
    <property type="molecule type" value="Genomic_DNA"/>
</dbReference>
<sequence>MTKGAEVLFAPYMSKAFVNNVEMSILRDSGATNDLLSSNYVRAEDYRGETIWVKQPLDVNFNCLLLAKVELQSPDFGRIITNAAIIDSSLDNGIYLLGNGTANLISEQKQTTNLNAVITRSHQIISPESYCHHPESSDND</sequence>
<comment type="caution">
    <text evidence="1">The sequence shown here is derived from an EMBL/GenBank/DDBJ whole genome shotgun (WGS) entry which is preliminary data.</text>
</comment>